<accession>A0A285NQ22</accession>
<dbReference type="AlphaFoldDB" id="A0A285NQ22"/>
<gene>
    <name evidence="2" type="ORF">SAMN06265182_1677</name>
</gene>
<dbReference type="EMBL" id="OBEI01000008">
    <property type="protein sequence ID" value="SNZ09946.1"/>
    <property type="molecule type" value="Genomic_DNA"/>
</dbReference>
<proteinExistence type="predicted"/>
<dbReference type="SUPFAM" id="SSF141371">
    <property type="entry name" value="PilZ domain-like"/>
    <property type="match status" value="1"/>
</dbReference>
<dbReference type="InterPro" id="IPR009875">
    <property type="entry name" value="PilZ_domain"/>
</dbReference>
<name>A0A285NQ22_9AQUI</name>
<sequence length="218" mass="25245">MKVEENKSIWKLIGWLKKIKNLDVVAFYQEVPIKGRIEISDIDEKLEQIIWKADKTLIPPLKETRHLYFKYNDEVFILTVIAYDSKEIATSFPTLALDKKLNRSYVRVKTSHENPVTVQINDLKFNADDISEAGVGIITPKKDTKELQEGAEYDLKLSIKGEELPAKGVIVYIRDAGSDFVRIGIKFTQLKPRVQDKIVKYIMDRQREIAKKIFLFKS</sequence>
<protein>
    <submittedName>
        <fullName evidence="2">PilZ domain-containing protein</fullName>
    </submittedName>
</protein>
<evidence type="ECO:0000259" key="1">
    <source>
        <dbReference type="Pfam" id="PF07238"/>
    </source>
</evidence>
<reference evidence="3" key="1">
    <citation type="submission" date="2017-09" db="EMBL/GenBank/DDBJ databases">
        <authorList>
            <person name="Varghese N."/>
            <person name="Submissions S."/>
        </authorList>
    </citation>
    <scope>NUCLEOTIDE SEQUENCE [LARGE SCALE GENOMIC DNA]</scope>
    <source>
        <strain evidence="3">DSM 15103</strain>
    </source>
</reference>
<dbReference type="GO" id="GO:0035438">
    <property type="term" value="F:cyclic-di-GMP binding"/>
    <property type="evidence" value="ECO:0007669"/>
    <property type="project" value="InterPro"/>
</dbReference>
<evidence type="ECO:0000313" key="3">
    <source>
        <dbReference type="Proteomes" id="UP000219036"/>
    </source>
</evidence>
<feature type="domain" description="PilZ" evidence="1">
    <location>
        <begin position="102"/>
        <end position="203"/>
    </location>
</feature>
<dbReference type="Pfam" id="PF07238">
    <property type="entry name" value="PilZ"/>
    <property type="match status" value="1"/>
</dbReference>
<dbReference type="Proteomes" id="UP000219036">
    <property type="component" value="Unassembled WGS sequence"/>
</dbReference>
<organism evidence="2 3">
    <name type="scientific">Persephonella hydrogeniphila</name>
    <dbReference type="NCBI Taxonomy" id="198703"/>
    <lineage>
        <taxon>Bacteria</taxon>
        <taxon>Pseudomonadati</taxon>
        <taxon>Aquificota</taxon>
        <taxon>Aquificia</taxon>
        <taxon>Aquificales</taxon>
        <taxon>Hydrogenothermaceae</taxon>
        <taxon>Persephonella</taxon>
    </lineage>
</organism>
<dbReference type="OrthoDB" id="12233at2"/>
<keyword evidence="3" id="KW-1185">Reference proteome</keyword>
<dbReference type="Gene3D" id="2.40.10.220">
    <property type="entry name" value="predicted glycosyltransferase like domains"/>
    <property type="match status" value="1"/>
</dbReference>
<evidence type="ECO:0000313" key="2">
    <source>
        <dbReference type="EMBL" id="SNZ09946.1"/>
    </source>
</evidence>